<dbReference type="InterPro" id="IPR052956">
    <property type="entry name" value="Mesenchyme-surface_protein"/>
</dbReference>
<dbReference type="EMBL" id="CP029347">
    <property type="protein sequence ID" value="AWL11279.1"/>
    <property type="molecule type" value="Genomic_DNA"/>
</dbReference>
<evidence type="ECO:0000256" key="1">
    <source>
        <dbReference type="SAM" id="MobiDB-lite"/>
    </source>
</evidence>
<feature type="compositionally biased region" description="Low complexity" evidence="1">
    <location>
        <begin position="31"/>
        <end position="52"/>
    </location>
</feature>
<dbReference type="Proteomes" id="UP000245728">
    <property type="component" value="Chromosome"/>
</dbReference>
<evidence type="ECO:0000313" key="5">
    <source>
        <dbReference type="Proteomes" id="UP000245728"/>
    </source>
</evidence>
<evidence type="ECO:0000256" key="2">
    <source>
        <dbReference type="SAM" id="SignalP"/>
    </source>
</evidence>
<feature type="signal peptide" evidence="2">
    <location>
        <begin position="1"/>
        <end position="24"/>
    </location>
</feature>
<keyword evidence="5" id="KW-1185">Reference proteome</keyword>
<dbReference type="SUPFAM" id="SSF50969">
    <property type="entry name" value="YVTN repeat-like/Quinoprotein amine dehydrogenase"/>
    <property type="match status" value="1"/>
</dbReference>
<name>A0A2S2E115_9ALTE</name>
<feature type="compositionally biased region" description="Basic and acidic residues" evidence="1">
    <location>
        <begin position="488"/>
        <end position="498"/>
    </location>
</feature>
<protein>
    <recommendedName>
        <fullName evidence="3">Choice-of-anchor I domain-containing protein</fullName>
    </recommendedName>
</protein>
<feature type="domain" description="Choice-of-anchor I" evidence="3">
    <location>
        <begin position="72"/>
        <end position="592"/>
    </location>
</feature>
<evidence type="ECO:0000259" key="3">
    <source>
        <dbReference type="Pfam" id="PF22494"/>
    </source>
</evidence>
<dbReference type="PANTHER" id="PTHR46928:SF1">
    <property type="entry name" value="MESENCHYME-SPECIFIC CELL SURFACE GLYCOPROTEIN"/>
    <property type="match status" value="1"/>
</dbReference>
<feature type="region of interest" description="Disordered" evidence="1">
    <location>
        <begin position="475"/>
        <end position="500"/>
    </location>
</feature>
<dbReference type="OrthoDB" id="9803927at2"/>
<reference evidence="4 5" key="1">
    <citation type="submission" date="2018-05" db="EMBL/GenBank/DDBJ databases">
        <title>Salinimonas sp. HMF8227 Genome sequencing and assembly.</title>
        <authorList>
            <person name="Kang H."/>
            <person name="Kang J."/>
            <person name="Cha I."/>
            <person name="Kim H."/>
            <person name="Joh K."/>
        </authorList>
    </citation>
    <scope>NUCLEOTIDE SEQUENCE [LARGE SCALE GENOMIC DNA]</scope>
    <source>
        <strain evidence="4 5">HMF8227</strain>
    </source>
</reference>
<organism evidence="4 5">
    <name type="scientific">Saliniradius amylolyticus</name>
    <dbReference type="NCBI Taxonomy" id="2183582"/>
    <lineage>
        <taxon>Bacteria</taxon>
        <taxon>Pseudomonadati</taxon>
        <taxon>Pseudomonadota</taxon>
        <taxon>Gammaproteobacteria</taxon>
        <taxon>Alteromonadales</taxon>
        <taxon>Alteromonadaceae</taxon>
        <taxon>Saliniradius</taxon>
    </lineage>
</organism>
<dbReference type="PROSITE" id="PS51257">
    <property type="entry name" value="PROKAR_LIPOPROTEIN"/>
    <property type="match status" value="1"/>
</dbReference>
<dbReference type="InterPro" id="IPR011044">
    <property type="entry name" value="Quino_amine_DH_bsu"/>
</dbReference>
<sequence length="596" mass="63545">MTNENRIKPALLALSVAFALSGCALEGDDGLQGQPGPQGEQGPQGDQGPAGDDAVKGITMKVVARTILNPEDPEGAAEIVQYHPQTLTAYAINSAASTPTIAMIDMTTVSNEQVTNPLTADTLNSTSMPLETEVNGKTLVGANSIAVHGDWLVVAMEASHGVRGEVLFYNGLNEGSPDYVGAIEAGFLPDMVTFTPDGSKVIVANEGEPNGDFSEDPEGSVTVIELVGSDLSAASVTELGFQAFNDQKEALSAMGMHFPTPNGRTINGNTVDSSVAQDLEPEYITATNDMAYVTLQENNGLAMINLNDLSIRIQGLGFKDWSRLQIDAMEDGTVSFGQYQNLYGVYMPDSIASYQWKGADFLVTANEGDAREYFFEVADEAECITAGGVDYDEDDGCLSYTDEVKVEDLIFEPGVEISADLSDLRVTQALGDADGNGEYSAAYAYGARSFTIWDTNGLVVFDSGDDIERITASVHGDAFNNNDDENEGDSRSENKGAEPEALTLGMVGERTYAFVGLERMGGIMIYDITNPYDAQFVDYLINRDLTEGLEPGDGIGDLAPEGMKFVPAEESASGQPLLIVGNEVSGSVTVWQVEQY</sequence>
<dbReference type="AlphaFoldDB" id="A0A2S2E115"/>
<dbReference type="InterPro" id="IPR055188">
    <property type="entry name" value="Choice_anch_I"/>
</dbReference>
<dbReference type="Gene3D" id="1.20.5.320">
    <property type="entry name" value="6-Phosphogluconate Dehydrogenase, domain 3"/>
    <property type="match status" value="1"/>
</dbReference>
<feature type="region of interest" description="Disordered" evidence="1">
    <location>
        <begin position="28"/>
        <end position="54"/>
    </location>
</feature>
<feature type="chain" id="PRO_5015639746" description="Choice-of-anchor I domain-containing protein" evidence="2">
    <location>
        <begin position="25"/>
        <end position="596"/>
    </location>
</feature>
<dbReference type="RefSeq" id="WP_109338940.1">
    <property type="nucleotide sequence ID" value="NZ_CP029347.1"/>
</dbReference>
<dbReference type="NCBIfam" id="NF038117">
    <property type="entry name" value="choice_anch_I"/>
    <property type="match status" value="1"/>
</dbReference>
<accession>A0A2S2E115</accession>
<keyword evidence="2" id="KW-0732">Signal</keyword>
<evidence type="ECO:0000313" key="4">
    <source>
        <dbReference type="EMBL" id="AWL11279.1"/>
    </source>
</evidence>
<gene>
    <name evidence="4" type="ORF">HMF8227_00783</name>
</gene>
<dbReference type="Pfam" id="PF22494">
    <property type="entry name" value="choice_anch_I"/>
    <property type="match status" value="1"/>
</dbReference>
<dbReference type="KEGG" id="salh:HMF8227_00783"/>
<dbReference type="PANTHER" id="PTHR46928">
    <property type="entry name" value="MESENCHYME-SPECIFIC CELL SURFACE GLYCOPROTEIN"/>
    <property type="match status" value="1"/>
</dbReference>
<proteinExistence type="predicted"/>